<evidence type="ECO:0000313" key="1">
    <source>
        <dbReference type="EMBL" id="EMO57109.1"/>
    </source>
</evidence>
<gene>
    <name evidence="1" type="ORF">LEP1GSC161_0042</name>
</gene>
<name>M6VVR8_9LEPT</name>
<dbReference type="EMBL" id="AKWE02000130">
    <property type="protein sequence ID" value="EMO57109.1"/>
    <property type="molecule type" value="Genomic_DNA"/>
</dbReference>
<sequence length="43" mass="5248">MEKIVVYDSLPEKLKNHIREFFYYHTERVIAIEFAECKFHMAA</sequence>
<dbReference type="AlphaFoldDB" id="M6VVR8"/>
<organism evidence="1 2">
    <name type="scientific">Leptospira santarosai str. CBC1416</name>
    <dbReference type="NCBI Taxonomy" id="1193059"/>
    <lineage>
        <taxon>Bacteria</taxon>
        <taxon>Pseudomonadati</taxon>
        <taxon>Spirochaetota</taxon>
        <taxon>Spirochaetia</taxon>
        <taxon>Leptospirales</taxon>
        <taxon>Leptospiraceae</taxon>
        <taxon>Leptospira</taxon>
    </lineage>
</organism>
<comment type="caution">
    <text evidence="1">The sequence shown here is derived from an EMBL/GenBank/DDBJ whole genome shotgun (WGS) entry which is preliminary data.</text>
</comment>
<proteinExistence type="predicted"/>
<reference evidence="1 2" key="1">
    <citation type="submission" date="2013-01" db="EMBL/GenBank/DDBJ databases">
        <authorList>
            <person name="Harkins D.M."/>
            <person name="Durkin A.S."/>
            <person name="Brinkac L.M."/>
            <person name="Haft D.H."/>
            <person name="Selengut J.D."/>
            <person name="Sanka R."/>
            <person name="DePew J."/>
            <person name="Purushe J."/>
            <person name="Matthias M.A."/>
            <person name="Vinetz J.M."/>
            <person name="Sutton G.G."/>
            <person name="Nierman W.C."/>
            <person name="Fouts D.E."/>
        </authorList>
    </citation>
    <scope>NUCLEOTIDE SEQUENCE [LARGE SCALE GENOMIC DNA]</scope>
    <source>
        <strain evidence="1 2">CBC1416</strain>
    </source>
</reference>
<protein>
    <submittedName>
        <fullName evidence="1">Uncharacterized protein</fullName>
    </submittedName>
</protein>
<dbReference type="Proteomes" id="UP000012149">
    <property type="component" value="Unassembled WGS sequence"/>
</dbReference>
<accession>M6VVR8</accession>
<evidence type="ECO:0000313" key="2">
    <source>
        <dbReference type="Proteomes" id="UP000012149"/>
    </source>
</evidence>